<evidence type="ECO:0000313" key="5">
    <source>
        <dbReference type="EMBL" id="MCJ8502694.1"/>
    </source>
</evidence>
<feature type="chain" id="PRO_5041327024" evidence="3">
    <location>
        <begin position="22"/>
        <end position="396"/>
    </location>
</feature>
<sequence>MKMKRILTALAVPLLALFLLADTGFAQRERGFDDKEIRIGQWGPQTGPAAPWGAVARGSKLVFDMVNEKGGIHGRQIRYFIRDDQYNPSQTMAGVRELVDRRGVLAFVGGVGTAPGMAVQSYLRQNEIIWVGVCSGAEAFQDNPWQWNMWPSYFDDGSLLAKFAVENKGYKKIALFYQNDDWGMDAMKGINRRLKEHNMELVAAVPVEPIERDLSSQIARLQSSGAEAIIGIVAPTQAAIALRTAVSVGFQPQWLHSYNLCDFALMNHITDGLWAREGVITSAFTDDPNADTPLMNSYREAVKKLAPEERWGIFYMAGIVVAEPLVHALEKAGPDLSTAALRDALDSIADFKGIGPRITWSKESHRPPRELQIWQCGPNGETIVVQDWIENELSME</sequence>
<dbReference type="InterPro" id="IPR028081">
    <property type="entry name" value="Leu-bd"/>
</dbReference>
<accession>A0AA41UKV9</accession>
<evidence type="ECO:0000256" key="1">
    <source>
        <dbReference type="ARBA" id="ARBA00010062"/>
    </source>
</evidence>
<dbReference type="EMBL" id="JALJRB010000031">
    <property type="protein sequence ID" value="MCJ8502694.1"/>
    <property type="molecule type" value="Genomic_DNA"/>
</dbReference>
<organism evidence="5 6">
    <name type="scientific">Desulfatitalea alkaliphila</name>
    <dbReference type="NCBI Taxonomy" id="2929485"/>
    <lineage>
        <taxon>Bacteria</taxon>
        <taxon>Pseudomonadati</taxon>
        <taxon>Thermodesulfobacteriota</taxon>
        <taxon>Desulfobacteria</taxon>
        <taxon>Desulfobacterales</taxon>
        <taxon>Desulfosarcinaceae</taxon>
        <taxon>Desulfatitalea</taxon>
    </lineage>
</organism>
<dbReference type="AlphaFoldDB" id="A0AA41UKV9"/>
<keyword evidence="6" id="KW-1185">Reference proteome</keyword>
<feature type="domain" description="Leucine-binding protein" evidence="4">
    <location>
        <begin position="36"/>
        <end position="379"/>
    </location>
</feature>
<evidence type="ECO:0000313" key="6">
    <source>
        <dbReference type="Proteomes" id="UP001165427"/>
    </source>
</evidence>
<dbReference type="InterPro" id="IPR028082">
    <property type="entry name" value="Peripla_BP_I"/>
</dbReference>
<evidence type="ECO:0000256" key="2">
    <source>
        <dbReference type="ARBA" id="ARBA00022729"/>
    </source>
</evidence>
<keyword evidence="2 3" id="KW-0732">Signal</keyword>
<dbReference type="PANTHER" id="PTHR47235">
    <property type="entry name" value="BLR6548 PROTEIN"/>
    <property type="match status" value="1"/>
</dbReference>
<proteinExistence type="inferred from homology"/>
<reference evidence="5" key="1">
    <citation type="submission" date="2022-04" db="EMBL/GenBank/DDBJ databases">
        <title>Desulfatitalea alkaliphila sp. nov., a novel anaerobic sulfate-reducing bacterium isolated from terrestrial mud volcano, Taman Peninsula, Russia.</title>
        <authorList>
            <person name="Khomyakova M.A."/>
            <person name="Merkel A.Y."/>
            <person name="Slobodkin A.I."/>
        </authorList>
    </citation>
    <scope>NUCLEOTIDE SEQUENCE</scope>
    <source>
        <strain evidence="5">M08but</strain>
    </source>
</reference>
<comment type="similarity">
    <text evidence="1">Belongs to the leucine-binding protein family.</text>
</comment>
<evidence type="ECO:0000256" key="3">
    <source>
        <dbReference type="SAM" id="SignalP"/>
    </source>
</evidence>
<dbReference type="RefSeq" id="WP_246913862.1">
    <property type="nucleotide sequence ID" value="NZ_JALJRB010000031.1"/>
</dbReference>
<dbReference type="CDD" id="cd06343">
    <property type="entry name" value="PBP1_ABC_ligand_binding-like"/>
    <property type="match status" value="1"/>
</dbReference>
<gene>
    <name evidence="5" type="ORF">MRX98_19115</name>
</gene>
<dbReference type="Pfam" id="PF13458">
    <property type="entry name" value="Peripla_BP_6"/>
    <property type="match status" value="1"/>
</dbReference>
<name>A0AA41UKV9_9BACT</name>
<dbReference type="SUPFAM" id="SSF53822">
    <property type="entry name" value="Periplasmic binding protein-like I"/>
    <property type="match status" value="1"/>
</dbReference>
<evidence type="ECO:0000259" key="4">
    <source>
        <dbReference type="Pfam" id="PF13458"/>
    </source>
</evidence>
<dbReference type="Gene3D" id="3.40.50.2300">
    <property type="match status" value="2"/>
</dbReference>
<dbReference type="PANTHER" id="PTHR47235:SF1">
    <property type="entry name" value="BLR6548 PROTEIN"/>
    <property type="match status" value="1"/>
</dbReference>
<comment type="caution">
    <text evidence="5">The sequence shown here is derived from an EMBL/GenBank/DDBJ whole genome shotgun (WGS) entry which is preliminary data.</text>
</comment>
<feature type="signal peptide" evidence="3">
    <location>
        <begin position="1"/>
        <end position="21"/>
    </location>
</feature>
<protein>
    <submittedName>
        <fullName evidence="5">ABC transporter substrate-binding protein</fullName>
    </submittedName>
</protein>
<dbReference type="Proteomes" id="UP001165427">
    <property type="component" value="Unassembled WGS sequence"/>
</dbReference>